<feature type="region of interest" description="Disordered" evidence="1">
    <location>
        <begin position="39"/>
        <end position="61"/>
    </location>
</feature>
<feature type="compositionally biased region" description="Polar residues" evidence="1">
    <location>
        <begin position="48"/>
        <end position="61"/>
    </location>
</feature>
<sequence length="286" mass="31543">MSQQESNGRIASLMDQLSEMTRHRDSLVKVLSSIETSIQVHHKGERVGTTTGPDQAPQTHNETTTFQHWPADHVTSDTPAIDVEDVALDVFAPPGTMTWDVPVSDTADQAVAETTGFTSSLPAADSFPLPGDPDLEPFLSGHPLSARQTHQGDGVIVPEPDSACECLGSRQDPGSPGFSAAASIWRCANEVLGGRKMLPRNVLDMEDDMSDDIPVRVILEGWEAVERSGRLPPLWKKLRRTDSLQFRDCPDTERLAILRLMHQLLRYQAEPTIEQCAKLPAWYLSR</sequence>
<dbReference type="EMBL" id="JAATWM020000037">
    <property type="protein sequence ID" value="KAF9872481.1"/>
    <property type="molecule type" value="Genomic_DNA"/>
</dbReference>
<dbReference type="GeneID" id="62165767"/>
<evidence type="ECO:0000256" key="1">
    <source>
        <dbReference type="SAM" id="MobiDB-lite"/>
    </source>
</evidence>
<organism evidence="2 3">
    <name type="scientific">Colletotrichum karsti</name>
    <dbReference type="NCBI Taxonomy" id="1095194"/>
    <lineage>
        <taxon>Eukaryota</taxon>
        <taxon>Fungi</taxon>
        <taxon>Dikarya</taxon>
        <taxon>Ascomycota</taxon>
        <taxon>Pezizomycotina</taxon>
        <taxon>Sordariomycetes</taxon>
        <taxon>Hypocreomycetidae</taxon>
        <taxon>Glomerellales</taxon>
        <taxon>Glomerellaceae</taxon>
        <taxon>Colletotrichum</taxon>
        <taxon>Colletotrichum boninense species complex</taxon>
    </lineage>
</organism>
<dbReference type="OrthoDB" id="5086080at2759"/>
<accession>A0A9P6I1U5</accession>
<name>A0A9P6I1U5_9PEZI</name>
<dbReference type="Proteomes" id="UP000781932">
    <property type="component" value="Unassembled WGS sequence"/>
</dbReference>
<protein>
    <submittedName>
        <fullName evidence="2">BZIP transcription factor</fullName>
    </submittedName>
</protein>
<dbReference type="RefSeq" id="XP_038741942.1">
    <property type="nucleotide sequence ID" value="XM_038892693.1"/>
</dbReference>
<gene>
    <name evidence="2" type="ORF">CkaCkLH20_09978</name>
</gene>
<evidence type="ECO:0000313" key="3">
    <source>
        <dbReference type="Proteomes" id="UP000781932"/>
    </source>
</evidence>
<dbReference type="AlphaFoldDB" id="A0A9P6I1U5"/>
<keyword evidence="3" id="KW-1185">Reference proteome</keyword>
<reference evidence="2" key="1">
    <citation type="submission" date="2020-03" db="EMBL/GenBank/DDBJ databases">
        <authorList>
            <person name="He L."/>
        </authorList>
    </citation>
    <scope>NUCLEOTIDE SEQUENCE</scope>
    <source>
        <strain evidence="2">CkLH20</strain>
    </source>
</reference>
<reference evidence="2" key="2">
    <citation type="submission" date="2020-11" db="EMBL/GenBank/DDBJ databases">
        <title>Whole genome sequencing of Colletotrichum sp.</title>
        <authorList>
            <person name="Li H."/>
        </authorList>
    </citation>
    <scope>NUCLEOTIDE SEQUENCE</scope>
    <source>
        <strain evidence="2">CkLH20</strain>
    </source>
</reference>
<evidence type="ECO:0000313" key="2">
    <source>
        <dbReference type="EMBL" id="KAF9872481.1"/>
    </source>
</evidence>
<proteinExistence type="predicted"/>
<comment type="caution">
    <text evidence="2">The sequence shown here is derived from an EMBL/GenBank/DDBJ whole genome shotgun (WGS) entry which is preliminary data.</text>
</comment>